<dbReference type="EMBL" id="JAHUZN010000007">
    <property type="protein sequence ID" value="KAG8488764.1"/>
    <property type="molecule type" value="Genomic_DNA"/>
</dbReference>
<dbReference type="OrthoDB" id="978407at2759"/>
<name>A0A8J5ZI36_9ROSI</name>
<evidence type="ECO:0000313" key="1">
    <source>
        <dbReference type="EMBL" id="KAG8488764.1"/>
    </source>
</evidence>
<reference evidence="1 2" key="1">
    <citation type="journal article" date="2021" name="bioRxiv">
        <title>The Gossypium anomalum genome as a resource for cotton improvement and evolutionary analysis of hybrid incompatibility.</title>
        <authorList>
            <person name="Grover C.E."/>
            <person name="Yuan D."/>
            <person name="Arick M.A."/>
            <person name="Miller E.R."/>
            <person name="Hu G."/>
            <person name="Peterson D.G."/>
            <person name="Wendel J.F."/>
            <person name="Udall J.A."/>
        </authorList>
    </citation>
    <scope>NUCLEOTIDE SEQUENCE [LARGE SCALE GENOMIC DNA]</scope>
    <source>
        <strain evidence="1">JFW-Udall</strain>
        <tissue evidence="1">Leaf</tissue>
    </source>
</reference>
<dbReference type="Proteomes" id="UP000701853">
    <property type="component" value="Chromosome 7"/>
</dbReference>
<keyword evidence="2" id="KW-1185">Reference proteome</keyword>
<accession>A0A8J5ZI36</accession>
<gene>
    <name evidence="1" type="ORF">CXB51_016793</name>
</gene>
<comment type="caution">
    <text evidence="1">The sequence shown here is derived from an EMBL/GenBank/DDBJ whole genome shotgun (WGS) entry which is preliminary data.</text>
</comment>
<dbReference type="Gene3D" id="3.90.25.10">
    <property type="entry name" value="UDP-galactose 4-epimerase, domain 1"/>
    <property type="match status" value="1"/>
</dbReference>
<sequence length="64" mass="7623">MNELVPMWEKKIYVPEEELLQKIKEIPCPNNLEMIFIYATFVKRDHSLILMLVELMELNSISTL</sequence>
<proteinExistence type="predicted"/>
<organism evidence="1 2">
    <name type="scientific">Gossypium anomalum</name>
    <dbReference type="NCBI Taxonomy" id="47600"/>
    <lineage>
        <taxon>Eukaryota</taxon>
        <taxon>Viridiplantae</taxon>
        <taxon>Streptophyta</taxon>
        <taxon>Embryophyta</taxon>
        <taxon>Tracheophyta</taxon>
        <taxon>Spermatophyta</taxon>
        <taxon>Magnoliopsida</taxon>
        <taxon>eudicotyledons</taxon>
        <taxon>Gunneridae</taxon>
        <taxon>Pentapetalae</taxon>
        <taxon>rosids</taxon>
        <taxon>malvids</taxon>
        <taxon>Malvales</taxon>
        <taxon>Malvaceae</taxon>
        <taxon>Malvoideae</taxon>
        <taxon>Gossypium</taxon>
    </lineage>
</organism>
<protein>
    <submittedName>
        <fullName evidence="1">Uncharacterized protein</fullName>
    </submittedName>
</protein>
<evidence type="ECO:0000313" key="2">
    <source>
        <dbReference type="Proteomes" id="UP000701853"/>
    </source>
</evidence>
<dbReference type="AlphaFoldDB" id="A0A8J5ZI36"/>